<dbReference type="AlphaFoldDB" id="A0A412PC73"/>
<dbReference type="InterPro" id="IPR036891">
    <property type="entry name" value="Signal_recog_part_SRP54_M_sf"/>
</dbReference>
<dbReference type="SUPFAM" id="SSF52540">
    <property type="entry name" value="P-loop containing nucleoside triphosphate hydrolases"/>
    <property type="match status" value="1"/>
</dbReference>
<evidence type="ECO:0000313" key="12">
    <source>
        <dbReference type="Proteomes" id="UP000284731"/>
    </source>
</evidence>
<dbReference type="HAMAP" id="MF_00306">
    <property type="entry name" value="SRP54"/>
    <property type="match status" value="1"/>
</dbReference>
<keyword evidence="4 9" id="KW-0694">RNA-binding</keyword>
<evidence type="ECO:0000256" key="3">
    <source>
        <dbReference type="ARBA" id="ARBA00022801"/>
    </source>
</evidence>
<proteinExistence type="inferred from homology"/>
<evidence type="ECO:0000256" key="5">
    <source>
        <dbReference type="ARBA" id="ARBA00023134"/>
    </source>
</evidence>
<keyword evidence="2 9" id="KW-0547">Nucleotide-binding</keyword>
<feature type="binding site" evidence="9">
    <location>
        <begin position="249"/>
        <end position="252"/>
    </location>
    <ligand>
        <name>GTP</name>
        <dbReference type="ChEBI" id="CHEBI:37565"/>
    </ligand>
</feature>
<gene>
    <name evidence="9" type="primary">ffh</name>
    <name evidence="11" type="ORF">DWX20_08975</name>
</gene>
<dbReference type="SMART" id="SM00962">
    <property type="entry name" value="SRP54"/>
    <property type="match status" value="1"/>
</dbReference>
<comment type="caution">
    <text evidence="11">The sequence shown here is derived from an EMBL/GenBank/DDBJ whole genome shotgun (WGS) entry which is preliminary data.</text>
</comment>
<dbReference type="GO" id="GO:0003924">
    <property type="term" value="F:GTPase activity"/>
    <property type="evidence" value="ECO:0007669"/>
    <property type="project" value="UniProtKB-UniRule"/>
</dbReference>
<dbReference type="InterPro" id="IPR004125">
    <property type="entry name" value="Signal_recog_particle_SRP54_M"/>
</dbReference>
<dbReference type="Pfam" id="PF02881">
    <property type="entry name" value="SRP54_N"/>
    <property type="match status" value="1"/>
</dbReference>
<keyword evidence="5 9" id="KW-0342">GTP-binding</keyword>
<dbReference type="Gene3D" id="1.20.120.140">
    <property type="entry name" value="Signal recognition particle SRP54, nucleotide-binding domain"/>
    <property type="match status" value="1"/>
</dbReference>
<dbReference type="PANTHER" id="PTHR11564">
    <property type="entry name" value="SIGNAL RECOGNITION PARTICLE 54K PROTEIN SRP54"/>
    <property type="match status" value="1"/>
</dbReference>
<dbReference type="InterPro" id="IPR000897">
    <property type="entry name" value="SRP54_GTPase_dom"/>
</dbReference>
<dbReference type="SMART" id="SM00963">
    <property type="entry name" value="SRP54_N"/>
    <property type="match status" value="1"/>
</dbReference>
<evidence type="ECO:0000259" key="10">
    <source>
        <dbReference type="PROSITE" id="PS00300"/>
    </source>
</evidence>
<keyword evidence="9" id="KW-0963">Cytoplasm</keyword>
<dbReference type="NCBIfam" id="TIGR00959">
    <property type="entry name" value="ffh"/>
    <property type="match status" value="1"/>
</dbReference>
<evidence type="ECO:0000256" key="6">
    <source>
        <dbReference type="ARBA" id="ARBA00023135"/>
    </source>
</evidence>
<dbReference type="InterPro" id="IPR042101">
    <property type="entry name" value="SRP54_N_sf"/>
</dbReference>
<comment type="catalytic activity">
    <reaction evidence="8 9">
        <text>GTP + H2O = GDP + phosphate + H(+)</text>
        <dbReference type="Rhea" id="RHEA:19669"/>
        <dbReference type="ChEBI" id="CHEBI:15377"/>
        <dbReference type="ChEBI" id="CHEBI:15378"/>
        <dbReference type="ChEBI" id="CHEBI:37565"/>
        <dbReference type="ChEBI" id="CHEBI:43474"/>
        <dbReference type="ChEBI" id="CHEBI:58189"/>
        <dbReference type="EC" id="3.6.5.4"/>
    </reaction>
</comment>
<dbReference type="EC" id="3.6.5.4" evidence="9"/>
<organism evidence="11 12">
    <name type="scientific">Solobacterium moorei</name>
    <dbReference type="NCBI Taxonomy" id="102148"/>
    <lineage>
        <taxon>Bacteria</taxon>
        <taxon>Bacillati</taxon>
        <taxon>Bacillota</taxon>
        <taxon>Erysipelotrichia</taxon>
        <taxon>Erysipelotrichales</taxon>
        <taxon>Erysipelotrichaceae</taxon>
        <taxon>Solobacterium</taxon>
    </lineage>
</organism>
<dbReference type="InterPro" id="IPR022941">
    <property type="entry name" value="SRP54"/>
</dbReference>
<dbReference type="CDD" id="cd18539">
    <property type="entry name" value="SRP_G"/>
    <property type="match status" value="1"/>
</dbReference>
<feature type="domain" description="SRP54-type proteins GTP-binding" evidence="10">
    <location>
        <begin position="270"/>
        <end position="283"/>
    </location>
</feature>
<dbReference type="Proteomes" id="UP000284731">
    <property type="component" value="Unassembled WGS sequence"/>
</dbReference>
<dbReference type="GO" id="GO:0005525">
    <property type="term" value="F:GTP binding"/>
    <property type="evidence" value="ECO:0007669"/>
    <property type="project" value="UniProtKB-UniRule"/>
</dbReference>
<comment type="subunit">
    <text evidence="9">Part of the signal recognition particle protein translocation system, which is composed of SRP and FtsY.</text>
</comment>
<sequence>MAFDSLSGRLNKALRNVAGKGTLTDNNMEDMLKEVRLALLEADVNYRIVKEFLDEIRTKSRGEEVLQSVEPGQQLVKIVHDQIIELLGTEEAGLNFVEDGITKIMLVGLQGTGKTTSVAKIARICKEKFNKKVLLIAADVIRPAAIDQLQTLGKEIDTEVFTLGTETPAVETVRQGMEYAEKNGFDTVFIDTAGRLHIDEALMNELKDINELVHPNDILLTVDAMTGQDIVNVAQAFKDALPLTGLVVTKFDGDSRGGGVLSVKKITGVPIKFVGEGEKMEDMDIFHPDRMADRILGMGDVVTLVEKAQEKLDLEEANKMAERMLAGQFTMDDMLKQFEQIQKLGPLGGIMKMIPGMNQYAGMLDEAKASDSMRHMKAIIQSMTLEERAHPEKMRGTMKKRVARGSGRSVDEVNKLINQFGKMKKLMDSMGNMQRNGSLNQESLEKMMGNAQKRAGQNFPNGFGGRNPFKF</sequence>
<feature type="binding site" evidence="9">
    <location>
        <begin position="191"/>
        <end position="195"/>
    </location>
    <ligand>
        <name>GTP</name>
        <dbReference type="ChEBI" id="CHEBI:37565"/>
    </ligand>
</feature>
<dbReference type="Gene3D" id="3.40.50.300">
    <property type="entry name" value="P-loop containing nucleotide triphosphate hydrolases"/>
    <property type="match status" value="1"/>
</dbReference>
<evidence type="ECO:0000256" key="2">
    <source>
        <dbReference type="ARBA" id="ARBA00022741"/>
    </source>
</evidence>
<feature type="binding site" evidence="9">
    <location>
        <begin position="108"/>
        <end position="115"/>
    </location>
    <ligand>
        <name>GTP</name>
        <dbReference type="ChEBI" id="CHEBI:37565"/>
    </ligand>
</feature>
<dbReference type="SUPFAM" id="SSF47446">
    <property type="entry name" value="Signal peptide-binding domain"/>
    <property type="match status" value="1"/>
</dbReference>
<dbReference type="GO" id="GO:0048500">
    <property type="term" value="C:signal recognition particle"/>
    <property type="evidence" value="ECO:0007669"/>
    <property type="project" value="UniProtKB-UniRule"/>
</dbReference>
<dbReference type="InterPro" id="IPR003593">
    <property type="entry name" value="AAA+_ATPase"/>
</dbReference>
<comment type="domain">
    <text evidence="9">Composed of three domains: the N-terminal N domain, which is responsible for interactions with the ribosome, the central G domain, which binds GTP, and the C-terminal M domain, which binds the RNA and the signal sequence of the RNC.</text>
</comment>
<dbReference type="GO" id="GO:0006614">
    <property type="term" value="P:SRP-dependent cotranslational protein targeting to membrane"/>
    <property type="evidence" value="ECO:0007669"/>
    <property type="project" value="InterPro"/>
</dbReference>
<dbReference type="EMBL" id="QRWX01000004">
    <property type="protein sequence ID" value="RGT54287.1"/>
    <property type="molecule type" value="Genomic_DNA"/>
</dbReference>
<dbReference type="GO" id="GO:0008312">
    <property type="term" value="F:7S RNA binding"/>
    <property type="evidence" value="ECO:0007669"/>
    <property type="project" value="InterPro"/>
</dbReference>
<protein>
    <recommendedName>
        <fullName evidence="9">Signal recognition particle protein</fullName>
        <ecNumber evidence="9">3.6.5.4</ecNumber>
    </recommendedName>
    <alternativeName>
        <fullName evidence="9">Fifty-four homolog</fullName>
    </alternativeName>
</protein>
<dbReference type="InterPro" id="IPR013822">
    <property type="entry name" value="Signal_recog_particl_SRP54_hlx"/>
</dbReference>
<evidence type="ECO:0000256" key="8">
    <source>
        <dbReference type="ARBA" id="ARBA00048027"/>
    </source>
</evidence>
<reference evidence="11 12" key="1">
    <citation type="submission" date="2018-08" db="EMBL/GenBank/DDBJ databases">
        <title>A genome reference for cultivated species of the human gut microbiota.</title>
        <authorList>
            <person name="Zou Y."/>
            <person name="Xue W."/>
            <person name="Luo G."/>
        </authorList>
    </citation>
    <scope>NUCLEOTIDE SEQUENCE [LARGE SCALE GENOMIC DNA]</scope>
    <source>
        <strain evidence="11 12">AF18-46</strain>
    </source>
</reference>
<dbReference type="PANTHER" id="PTHR11564:SF5">
    <property type="entry name" value="SIGNAL RECOGNITION PARTICLE SUBUNIT SRP54"/>
    <property type="match status" value="1"/>
</dbReference>
<dbReference type="SMART" id="SM00382">
    <property type="entry name" value="AAA"/>
    <property type="match status" value="1"/>
</dbReference>
<evidence type="ECO:0000256" key="9">
    <source>
        <dbReference type="HAMAP-Rule" id="MF_00306"/>
    </source>
</evidence>
<dbReference type="Gene3D" id="1.10.260.30">
    <property type="entry name" value="Signal recognition particle, SRP54 subunit, M-domain"/>
    <property type="match status" value="1"/>
</dbReference>
<dbReference type="PROSITE" id="PS00300">
    <property type="entry name" value="SRP54"/>
    <property type="match status" value="1"/>
</dbReference>
<dbReference type="Pfam" id="PF00448">
    <property type="entry name" value="SRP54"/>
    <property type="match status" value="1"/>
</dbReference>
<comment type="function">
    <text evidence="9">Involved in targeting and insertion of nascent membrane proteins into the cytoplasmic membrane. Binds to the hydrophobic signal sequence of the ribosome-nascent chain (RNC) as it emerges from the ribosomes. The SRP-RNC complex is then targeted to the cytoplasmic membrane where it interacts with the SRP receptor FtsY.</text>
</comment>
<dbReference type="Pfam" id="PF02978">
    <property type="entry name" value="SRP_SPB"/>
    <property type="match status" value="1"/>
</dbReference>
<evidence type="ECO:0000256" key="4">
    <source>
        <dbReference type="ARBA" id="ARBA00022884"/>
    </source>
</evidence>
<dbReference type="InterPro" id="IPR027417">
    <property type="entry name" value="P-loop_NTPase"/>
</dbReference>
<comment type="similarity">
    <text evidence="1 9">Belongs to the GTP-binding SRP family. SRP54 subfamily.</text>
</comment>
<dbReference type="RefSeq" id="WP_118765258.1">
    <property type="nucleotide sequence ID" value="NZ_CABJCF010000004.1"/>
</dbReference>
<accession>A0A412PC73</accession>
<keyword evidence="3 9" id="KW-0378">Hydrolase</keyword>
<evidence type="ECO:0000256" key="1">
    <source>
        <dbReference type="ARBA" id="ARBA00005450"/>
    </source>
</evidence>
<comment type="subcellular location">
    <subcellularLocation>
        <location evidence="9">Cytoplasm</location>
    </subcellularLocation>
    <text evidence="9">The SRP-RNC complex is targeted to the cytoplasmic membrane.</text>
</comment>
<keyword evidence="7 9" id="KW-0687">Ribonucleoprotein</keyword>
<dbReference type="InterPro" id="IPR004780">
    <property type="entry name" value="SRP"/>
</dbReference>
<keyword evidence="6 9" id="KW-0733">Signal recognition particle</keyword>
<evidence type="ECO:0000313" key="11">
    <source>
        <dbReference type="EMBL" id="RGT54287.1"/>
    </source>
</evidence>
<name>A0A412PC73_9FIRM</name>
<evidence type="ECO:0000256" key="7">
    <source>
        <dbReference type="ARBA" id="ARBA00023274"/>
    </source>
</evidence>